<organism evidence="1 2">
    <name type="scientific">Mucuna pruriens</name>
    <name type="common">Velvet bean</name>
    <name type="synonym">Dolichos pruriens</name>
    <dbReference type="NCBI Taxonomy" id="157652"/>
    <lineage>
        <taxon>Eukaryota</taxon>
        <taxon>Viridiplantae</taxon>
        <taxon>Streptophyta</taxon>
        <taxon>Embryophyta</taxon>
        <taxon>Tracheophyta</taxon>
        <taxon>Spermatophyta</taxon>
        <taxon>Magnoliopsida</taxon>
        <taxon>eudicotyledons</taxon>
        <taxon>Gunneridae</taxon>
        <taxon>Pentapetalae</taxon>
        <taxon>rosids</taxon>
        <taxon>fabids</taxon>
        <taxon>Fabales</taxon>
        <taxon>Fabaceae</taxon>
        <taxon>Papilionoideae</taxon>
        <taxon>50 kb inversion clade</taxon>
        <taxon>NPAAA clade</taxon>
        <taxon>indigoferoid/millettioid clade</taxon>
        <taxon>Phaseoleae</taxon>
        <taxon>Mucuna</taxon>
    </lineage>
</organism>
<dbReference type="AlphaFoldDB" id="A0A371ID46"/>
<accession>A0A371ID46</accession>
<dbReference type="OrthoDB" id="1722863at2759"/>
<evidence type="ECO:0000313" key="2">
    <source>
        <dbReference type="Proteomes" id="UP000257109"/>
    </source>
</evidence>
<dbReference type="EMBL" id="QJKJ01000380">
    <property type="protein sequence ID" value="RDY12928.1"/>
    <property type="molecule type" value="Genomic_DNA"/>
</dbReference>
<protein>
    <submittedName>
        <fullName evidence="1">Uncharacterized protein</fullName>
    </submittedName>
</protein>
<keyword evidence="2" id="KW-1185">Reference proteome</keyword>
<evidence type="ECO:0000313" key="1">
    <source>
        <dbReference type="EMBL" id="RDY12928.1"/>
    </source>
</evidence>
<gene>
    <name evidence="1" type="ORF">CR513_02209</name>
</gene>
<proteinExistence type="predicted"/>
<feature type="non-terminal residue" evidence="1">
    <location>
        <position position="1"/>
    </location>
</feature>
<dbReference type="Proteomes" id="UP000257109">
    <property type="component" value="Unassembled WGS sequence"/>
</dbReference>
<comment type="caution">
    <text evidence="1">The sequence shown here is derived from an EMBL/GenBank/DDBJ whole genome shotgun (WGS) entry which is preliminary data.</text>
</comment>
<sequence>MLCEIIHVNCARPKGRCNLTEKLYACDATSVVNISTQINSISMLNGTNFKVWKEAIVILLSCIDLDLTLQVEKLIFTSDILQEVKIEKWKHSI</sequence>
<reference evidence="1" key="1">
    <citation type="submission" date="2018-05" db="EMBL/GenBank/DDBJ databases">
        <title>Draft genome of Mucuna pruriens seed.</title>
        <authorList>
            <person name="Nnadi N.E."/>
            <person name="Vos R."/>
            <person name="Hasami M.H."/>
            <person name="Devisetty U.K."/>
            <person name="Aguiy J.C."/>
        </authorList>
    </citation>
    <scope>NUCLEOTIDE SEQUENCE [LARGE SCALE GENOMIC DNA]</scope>
    <source>
        <strain evidence="1">JCA_2017</strain>
    </source>
</reference>
<name>A0A371ID46_MUCPR</name>